<comment type="caution">
    <text evidence="5">The sequence shown here is derived from an EMBL/GenBank/DDBJ whole genome shotgun (WGS) entry which is preliminary data.</text>
</comment>
<dbReference type="Pfam" id="PF01230">
    <property type="entry name" value="HIT"/>
    <property type="match status" value="1"/>
</dbReference>
<dbReference type="PANTHER" id="PTHR46648:SF1">
    <property type="entry name" value="ADENOSINE 5'-MONOPHOSPHORAMIDASE HNT1"/>
    <property type="match status" value="1"/>
</dbReference>
<feature type="short sequence motif" description="Histidine triad motif" evidence="2 3">
    <location>
        <begin position="106"/>
        <end position="110"/>
    </location>
</feature>
<dbReference type="Gene3D" id="3.30.428.10">
    <property type="entry name" value="HIT-like"/>
    <property type="match status" value="1"/>
</dbReference>
<dbReference type="Proteomes" id="UP000295578">
    <property type="component" value="Unassembled WGS sequence"/>
</dbReference>
<evidence type="ECO:0000259" key="4">
    <source>
        <dbReference type="PROSITE" id="PS51084"/>
    </source>
</evidence>
<reference evidence="5 6" key="1">
    <citation type="submission" date="2019-03" db="EMBL/GenBank/DDBJ databases">
        <title>Draft genome sequences of novel Actinobacteria.</title>
        <authorList>
            <person name="Sahin N."/>
            <person name="Ay H."/>
            <person name="Saygin H."/>
        </authorList>
    </citation>
    <scope>NUCLEOTIDE SEQUENCE [LARGE SCALE GENOMIC DNA]</scope>
    <source>
        <strain evidence="5 6">DSM 45941</strain>
    </source>
</reference>
<protein>
    <submittedName>
        <fullName evidence="5">HIT family protein</fullName>
    </submittedName>
</protein>
<dbReference type="GO" id="GO:0003824">
    <property type="term" value="F:catalytic activity"/>
    <property type="evidence" value="ECO:0007669"/>
    <property type="project" value="InterPro"/>
</dbReference>
<name>A0A4V2YSA3_9ACTN</name>
<evidence type="ECO:0000256" key="2">
    <source>
        <dbReference type="PIRSR" id="PIRSR601310-3"/>
    </source>
</evidence>
<feature type="active site" description="Tele-AMP-histidine intermediate" evidence="1">
    <location>
        <position position="108"/>
    </location>
</feature>
<evidence type="ECO:0000313" key="5">
    <source>
        <dbReference type="EMBL" id="TDD69377.1"/>
    </source>
</evidence>
<dbReference type="OrthoDB" id="9784774at2"/>
<evidence type="ECO:0000256" key="1">
    <source>
        <dbReference type="PIRSR" id="PIRSR601310-1"/>
    </source>
</evidence>
<sequence length="149" mass="16327">MCDDDRVKDECPFCMIGSGETDDDLVAFRTDRVFVSTALKQRSANPGQVLVCPVAHVTALHAAEPPLLTELLEVVTRVTRAAPAAFGAMGTTVMNNNNAPDQVISHLHVHVIPRFDGDDLVIPNPDRRPAPRNVRVQLTARLRDRLAEP</sequence>
<dbReference type="PROSITE" id="PS51084">
    <property type="entry name" value="HIT_2"/>
    <property type="match status" value="1"/>
</dbReference>
<dbReference type="SUPFAM" id="SSF54197">
    <property type="entry name" value="HIT-like"/>
    <property type="match status" value="1"/>
</dbReference>
<dbReference type="GO" id="GO:0009117">
    <property type="term" value="P:nucleotide metabolic process"/>
    <property type="evidence" value="ECO:0007669"/>
    <property type="project" value="TreeGrafter"/>
</dbReference>
<dbReference type="AlphaFoldDB" id="A0A4V2YSA3"/>
<dbReference type="InterPro" id="IPR036265">
    <property type="entry name" value="HIT-like_sf"/>
</dbReference>
<accession>A0A4V2YSA3</accession>
<dbReference type="InterPro" id="IPR001310">
    <property type="entry name" value="Histidine_triad_HIT"/>
</dbReference>
<keyword evidence="6" id="KW-1185">Reference proteome</keyword>
<proteinExistence type="predicted"/>
<evidence type="ECO:0000256" key="3">
    <source>
        <dbReference type="PROSITE-ProRule" id="PRU00464"/>
    </source>
</evidence>
<gene>
    <name evidence="5" type="ORF">E1293_35885</name>
</gene>
<evidence type="ECO:0000313" key="6">
    <source>
        <dbReference type="Proteomes" id="UP000295578"/>
    </source>
</evidence>
<dbReference type="PANTHER" id="PTHR46648">
    <property type="entry name" value="HIT FAMILY PROTEIN 1"/>
    <property type="match status" value="1"/>
</dbReference>
<dbReference type="EMBL" id="SMKY01000252">
    <property type="protein sequence ID" value="TDD69377.1"/>
    <property type="molecule type" value="Genomic_DNA"/>
</dbReference>
<dbReference type="InterPro" id="IPR011146">
    <property type="entry name" value="HIT-like"/>
</dbReference>
<organism evidence="5 6">
    <name type="scientific">Actinomadura darangshiensis</name>
    <dbReference type="NCBI Taxonomy" id="705336"/>
    <lineage>
        <taxon>Bacteria</taxon>
        <taxon>Bacillati</taxon>
        <taxon>Actinomycetota</taxon>
        <taxon>Actinomycetes</taxon>
        <taxon>Streptosporangiales</taxon>
        <taxon>Thermomonosporaceae</taxon>
        <taxon>Actinomadura</taxon>
    </lineage>
</organism>
<feature type="domain" description="HIT" evidence="4">
    <location>
        <begin position="12"/>
        <end position="121"/>
    </location>
</feature>